<dbReference type="Gene3D" id="3.40.50.300">
    <property type="entry name" value="P-loop containing nucleotide triphosphate hydrolases"/>
    <property type="match status" value="1"/>
</dbReference>
<dbReference type="InterPro" id="IPR006935">
    <property type="entry name" value="Helicase/UvrB_N"/>
</dbReference>
<dbReference type="GO" id="GO:0005524">
    <property type="term" value="F:ATP binding"/>
    <property type="evidence" value="ECO:0007669"/>
    <property type="project" value="InterPro"/>
</dbReference>
<sequence length="226" mass="26487">MAKQAKIHRSFHEHLILNRWVLSLLGQGSFTDLKSFLNHDRLIGLNEDGQTHFFEALQLGALFPFSEKISEEDVRRYDLNIVRHWQQITAKRNQDSGHQLQMKYFQYLSLLFTEIYLDWFFNRQAEMLAGLNETLANYQKEKGHLDLSDYQTADLNKIAFWNATGSGKTLLMHVNILQYQHYCPEKIDQIILLTPNEGLSHQHLQEFLNSGFQATFLIKIIKVAIY</sequence>
<accession>A0A379APQ3</accession>
<reference evidence="2 3" key="1">
    <citation type="submission" date="2018-06" db="EMBL/GenBank/DDBJ databases">
        <authorList>
            <consortium name="Pathogen Informatics"/>
            <person name="Doyle S."/>
        </authorList>
    </citation>
    <scope>NUCLEOTIDE SEQUENCE [LARGE SCALE GENOMIC DNA]</scope>
    <source>
        <strain evidence="3">NCTC 11297</strain>
    </source>
</reference>
<dbReference type="InterPro" id="IPR027417">
    <property type="entry name" value="P-loop_NTPase"/>
</dbReference>
<evidence type="ECO:0000259" key="1">
    <source>
        <dbReference type="Pfam" id="PF04851"/>
    </source>
</evidence>
<gene>
    <name evidence="2" type="ORF">NCTC11297_00561</name>
</gene>
<name>A0A379APQ3_AVIAV</name>
<evidence type="ECO:0000313" key="2">
    <source>
        <dbReference type="EMBL" id="SUB23554.1"/>
    </source>
</evidence>
<dbReference type="GO" id="GO:0003677">
    <property type="term" value="F:DNA binding"/>
    <property type="evidence" value="ECO:0007669"/>
    <property type="project" value="InterPro"/>
</dbReference>
<dbReference type="Proteomes" id="UP000255098">
    <property type="component" value="Unassembled WGS sequence"/>
</dbReference>
<dbReference type="EMBL" id="UGSP01000001">
    <property type="protein sequence ID" value="SUB23554.1"/>
    <property type="molecule type" value="Genomic_DNA"/>
</dbReference>
<evidence type="ECO:0000313" key="3">
    <source>
        <dbReference type="Proteomes" id="UP000255098"/>
    </source>
</evidence>
<proteinExistence type="predicted"/>
<dbReference type="SUPFAM" id="SSF52540">
    <property type="entry name" value="P-loop containing nucleoside triphosphate hydrolases"/>
    <property type="match status" value="1"/>
</dbReference>
<protein>
    <submittedName>
        <fullName evidence="2">Type III restriction enzyme, res subunit</fullName>
    </submittedName>
</protein>
<dbReference type="AlphaFoldDB" id="A0A379APQ3"/>
<feature type="domain" description="Helicase/UvrB N-terminal" evidence="1">
    <location>
        <begin position="136"/>
        <end position="211"/>
    </location>
</feature>
<dbReference type="GO" id="GO:0016787">
    <property type="term" value="F:hydrolase activity"/>
    <property type="evidence" value="ECO:0007669"/>
    <property type="project" value="InterPro"/>
</dbReference>
<dbReference type="Pfam" id="PF04851">
    <property type="entry name" value="ResIII"/>
    <property type="match status" value="1"/>
</dbReference>
<organism evidence="2 3">
    <name type="scientific">Avibacterium avium</name>
    <name type="common">Pasteurella avium</name>
    <dbReference type="NCBI Taxonomy" id="751"/>
    <lineage>
        <taxon>Bacteria</taxon>
        <taxon>Pseudomonadati</taxon>
        <taxon>Pseudomonadota</taxon>
        <taxon>Gammaproteobacteria</taxon>
        <taxon>Pasteurellales</taxon>
        <taxon>Pasteurellaceae</taxon>
        <taxon>Avibacterium</taxon>
    </lineage>
</organism>
<keyword evidence="3" id="KW-1185">Reference proteome</keyword>